<proteinExistence type="predicted"/>
<gene>
    <name evidence="1" type="ORF">GCM10023196_066000</name>
</gene>
<accession>A0ABP8UIS5</accession>
<reference evidence="2" key="1">
    <citation type="journal article" date="2019" name="Int. J. Syst. Evol. Microbiol.">
        <title>The Global Catalogue of Microorganisms (GCM) 10K type strain sequencing project: providing services to taxonomists for standard genome sequencing and annotation.</title>
        <authorList>
            <consortium name="The Broad Institute Genomics Platform"/>
            <consortium name="The Broad Institute Genome Sequencing Center for Infectious Disease"/>
            <person name="Wu L."/>
            <person name="Ma J."/>
        </authorList>
    </citation>
    <scope>NUCLEOTIDE SEQUENCE [LARGE SCALE GENOMIC DNA]</scope>
    <source>
        <strain evidence="2">JCM 17939</strain>
    </source>
</reference>
<dbReference type="Proteomes" id="UP001501442">
    <property type="component" value="Unassembled WGS sequence"/>
</dbReference>
<dbReference type="RefSeq" id="WP_345435441.1">
    <property type="nucleotide sequence ID" value="NZ_BAABHK010000010.1"/>
</dbReference>
<sequence length="79" mass="8806">MPARVFVISRHLGMARTVTLWMQQAGGTVAVVGREKQTLAAAYDDPDTTVDQVDDITANEGIRALRQRIRQVDHIVYVL</sequence>
<dbReference type="EMBL" id="BAABHK010000010">
    <property type="protein sequence ID" value="GAA4632459.1"/>
    <property type="molecule type" value="Genomic_DNA"/>
</dbReference>
<keyword evidence="2" id="KW-1185">Reference proteome</keyword>
<evidence type="ECO:0000313" key="2">
    <source>
        <dbReference type="Proteomes" id="UP001501442"/>
    </source>
</evidence>
<comment type="caution">
    <text evidence="1">The sequence shown here is derived from an EMBL/GenBank/DDBJ whole genome shotgun (WGS) entry which is preliminary data.</text>
</comment>
<evidence type="ECO:0008006" key="3">
    <source>
        <dbReference type="Google" id="ProtNLM"/>
    </source>
</evidence>
<organism evidence="1 2">
    <name type="scientific">Actinoallomurus vinaceus</name>
    <dbReference type="NCBI Taxonomy" id="1080074"/>
    <lineage>
        <taxon>Bacteria</taxon>
        <taxon>Bacillati</taxon>
        <taxon>Actinomycetota</taxon>
        <taxon>Actinomycetes</taxon>
        <taxon>Streptosporangiales</taxon>
        <taxon>Thermomonosporaceae</taxon>
        <taxon>Actinoallomurus</taxon>
    </lineage>
</organism>
<evidence type="ECO:0000313" key="1">
    <source>
        <dbReference type="EMBL" id="GAA4632459.1"/>
    </source>
</evidence>
<protein>
    <recommendedName>
        <fullName evidence="3">SDR family NAD(P)-dependent oxidoreductase</fullName>
    </recommendedName>
</protein>
<name>A0ABP8UIS5_9ACTN</name>